<proteinExistence type="predicted"/>
<dbReference type="AlphaFoldDB" id="A0A549T7U8"/>
<dbReference type="EMBL" id="VJMG01000037">
    <property type="protein sequence ID" value="TRL37920.1"/>
    <property type="molecule type" value="Genomic_DNA"/>
</dbReference>
<keyword evidence="2" id="KW-1185">Reference proteome</keyword>
<protein>
    <submittedName>
        <fullName evidence="1">Uncharacterized protein</fullName>
    </submittedName>
</protein>
<comment type="caution">
    <text evidence="1">The sequence shown here is derived from an EMBL/GenBank/DDBJ whole genome shotgun (WGS) entry which is preliminary data.</text>
</comment>
<dbReference type="RefSeq" id="WP_143125870.1">
    <property type="nucleotide sequence ID" value="NZ_VJMG01000037.1"/>
</dbReference>
<sequence length="113" mass="12115">MALPFSPRLRIFLDAGVAFNDYVKGQPRMTYGDGGFGLDFEIGGHLSDDLFGAGPIDPNSTTLAVGDPRLFIFAMTATFEIFSRRPASVAISGNQTAFRALVENASSSCWNSS</sequence>
<gene>
    <name evidence="1" type="ORF">FNA46_14205</name>
</gene>
<name>A0A549T7U8_9HYPH</name>
<reference evidence="1 2" key="1">
    <citation type="submission" date="2019-07" db="EMBL/GenBank/DDBJ databases">
        <title>Ln-dependent methylotrophs.</title>
        <authorList>
            <person name="Tani A."/>
        </authorList>
    </citation>
    <scope>NUCLEOTIDE SEQUENCE [LARGE SCALE GENOMIC DNA]</scope>
    <source>
        <strain evidence="1 2">SM12</strain>
    </source>
</reference>
<dbReference type="Proteomes" id="UP000316801">
    <property type="component" value="Unassembled WGS sequence"/>
</dbReference>
<accession>A0A549T7U8</accession>
<organism evidence="1 2">
    <name type="scientific">Rhizobium straminoryzae</name>
    <dbReference type="NCBI Taxonomy" id="1387186"/>
    <lineage>
        <taxon>Bacteria</taxon>
        <taxon>Pseudomonadati</taxon>
        <taxon>Pseudomonadota</taxon>
        <taxon>Alphaproteobacteria</taxon>
        <taxon>Hyphomicrobiales</taxon>
        <taxon>Rhizobiaceae</taxon>
        <taxon>Rhizobium/Agrobacterium group</taxon>
        <taxon>Rhizobium</taxon>
    </lineage>
</organism>
<evidence type="ECO:0000313" key="2">
    <source>
        <dbReference type="Proteomes" id="UP000316801"/>
    </source>
</evidence>
<evidence type="ECO:0000313" key="1">
    <source>
        <dbReference type="EMBL" id="TRL37920.1"/>
    </source>
</evidence>